<gene>
    <name evidence="3" type="ORF">Bca52824_004321</name>
</gene>
<keyword evidence="4" id="KW-1185">Reference proteome</keyword>
<evidence type="ECO:0000313" key="3">
    <source>
        <dbReference type="EMBL" id="KAG2333141.1"/>
    </source>
</evidence>
<dbReference type="Gene3D" id="3.30.40.10">
    <property type="entry name" value="Zinc/RING finger domain, C3HC4 (zinc finger)"/>
    <property type="match status" value="1"/>
</dbReference>
<name>A0A8X7WP82_BRACI</name>
<dbReference type="OrthoDB" id="660555at2759"/>
<keyword evidence="1" id="KW-0862">Zinc</keyword>
<dbReference type="CDD" id="cd16448">
    <property type="entry name" value="RING-H2"/>
    <property type="match status" value="1"/>
</dbReference>
<accession>A0A8X7WP82</accession>
<sequence>MDPGYLHERAIEIYGTKIDPNRPNPLGCYIGVDARLFRRLIYREPNHPELLVEQVVYGRRRREILNRHLPHRAKHGPAELGEEIILNAPHLGHPENVLLSGPSVTFLVNDVNWNNVAQTLSTYAEDSDAFPSNGRRTLYELRADVACGAVKVMTPELGWIKSHFQVPVGNVHDTSCLCCRGSYNFQDPNHIHQVIELPCRHVFHKTCIYQWMWTNQSINNRDNNNGYCYCPTCRTFIS</sequence>
<protein>
    <recommendedName>
        <fullName evidence="2">RING-type domain-containing protein</fullName>
    </recommendedName>
</protein>
<comment type="caution">
    <text evidence="3">The sequence shown here is derived from an EMBL/GenBank/DDBJ whole genome shotgun (WGS) entry which is preliminary data.</text>
</comment>
<keyword evidence="1" id="KW-0479">Metal-binding</keyword>
<dbReference type="PROSITE" id="PS50089">
    <property type="entry name" value="ZF_RING_2"/>
    <property type="match status" value="1"/>
</dbReference>
<dbReference type="Proteomes" id="UP000886595">
    <property type="component" value="Unassembled WGS sequence"/>
</dbReference>
<evidence type="ECO:0000259" key="2">
    <source>
        <dbReference type="PROSITE" id="PS50089"/>
    </source>
</evidence>
<dbReference type="InterPro" id="IPR013083">
    <property type="entry name" value="Znf_RING/FYVE/PHD"/>
</dbReference>
<dbReference type="SUPFAM" id="SSF57850">
    <property type="entry name" value="RING/U-box"/>
    <property type="match status" value="1"/>
</dbReference>
<dbReference type="AlphaFoldDB" id="A0A8X7WP82"/>
<dbReference type="EMBL" id="JAAMPC010000001">
    <property type="protein sequence ID" value="KAG2333141.1"/>
    <property type="molecule type" value="Genomic_DNA"/>
</dbReference>
<dbReference type="InterPro" id="IPR001841">
    <property type="entry name" value="Znf_RING"/>
</dbReference>
<reference evidence="3 4" key="1">
    <citation type="submission" date="2020-02" db="EMBL/GenBank/DDBJ databases">
        <authorList>
            <person name="Ma Q."/>
            <person name="Huang Y."/>
            <person name="Song X."/>
            <person name="Pei D."/>
        </authorList>
    </citation>
    <scope>NUCLEOTIDE SEQUENCE [LARGE SCALE GENOMIC DNA]</scope>
    <source>
        <strain evidence="3">Sxm20200214</strain>
        <tissue evidence="3">Leaf</tissue>
    </source>
</reference>
<organism evidence="3 4">
    <name type="scientific">Brassica carinata</name>
    <name type="common">Ethiopian mustard</name>
    <name type="synonym">Abyssinian cabbage</name>
    <dbReference type="NCBI Taxonomy" id="52824"/>
    <lineage>
        <taxon>Eukaryota</taxon>
        <taxon>Viridiplantae</taxon>
        <taxon>Streptophyta</taxon>
        <taxon>Embryophyta</taxon>
        <taxon>Tracheophyta</taxon>
        <taxon>Spermatophyta</taxon>
        <taxon>Magnoliopsida</taxon>
        <taxon>eudicotyledons</taxon>
        <taxon>Gunneridae</taxon>
        <taxon>Pentapetalae</taxon>
        <taxon>rosids</taxon>
        <taxon>malvids</taxon>
        <taxon>Brassicales</taxon>
        <taxon>Brassicaceae</taxon>
        <taxon>Brassiceae</taxon>
        <taxon>Brassica</taxon>
    </lineage>
</organism>
<dbReference type="Pfam" id="PF13639">
    <property type="entry name" value="zf-RING_2"/>
    <property type="match status" value="1"/>
</dbReference>
<feature type="domain" description="RING-type" evidence="2">
    <location>
        <begin position="176"/>
        <end position="234"/>
    </location>
</feature>
<evidence type="ECO:0000256" key="1">
    <source>
        <dbReference type="PROSITE-ProRule" id="PRU00175"/>
    </source>
</evidence>
<proteinExistence type="predicted"/>
<evidence type="ECO:0000313" key="4">
    <source>
        <dbReference type="Proteomes" id="UP000886595"/>
    </source>
</evidence>
<dbReference type="GO" id="GO:0008270">
    <property type="term" value="F:zinc ion binding"/>
    <property type="evidence" value="ECO:0007669"/>
    <property type="project" value="UniProtKB-KW"/>
</dbReference>
<keyword evidence="1" id="KW-0863">Zinc-finger</keyword>
<dbReference type="SMART" id="SM00184">
    <property type="entry name" value="RING"/>
    <property type="match status" value="1"/>
</dbReference>